<keyword evidence="3 7" id="KW-0052">Apoplast</keyword>
<dbReference type="PANTHER" id="PTHR31238">
    <property type="entry name" value="GERMIN-LIKE PROTEIN SUBFAMILY 3 MEMBER 3"/>
    <property type="match status" value="1"/>
</dbReference>
<dbReference type="CDD" id="cd02241">
    <property type="entry name" value="cupin_OxOx"/>
    <property type="match status" value="1"/>
</dbReference>
<feature type="chain" id="PRO_5045010882" description="Germin-like protein" evidence="7">
    <location>
        <begin position="31"/>
        <end position="221"/>
    </location>
</feature>
<evidence type="ECO:0000256" key="2">
    <source>
        <dbReference type="ARBA" id="ARBA00007456"/>
    </source>
</evidence>
<gene>
    <name evidence="9" type="ORF">CSSPTR1EN2_LOCUS20103</name>
</gene>
<feature type="domain" description="Cupin type-1" evidence="8">
    <location>
        <begin position="49"/>
        <end position="194"/>
    </location>
</feature>
<dbReference type="InterPro" id="IPR019780">
    <property type="entry name" value="Germin_Mn-BS"/>
</dbReference>
<feature type="signal peptide" evidence="7">
    <location>
        <begin position="1"/>
        <end position="30"/>
    </location>
</feature>
<evidence type="ECO:0000256" key="5">
    <source>
        <dbReference type="ARBA" id="ARBA00022723"/>
    </source>
</evidence>
<accession>A0ABP0UUY0</accession>
<dbReference type="SUPFAM" id="SSF51182">
    <property type="entry name" value="RmlC-like cupins"/>
    <property type="match status" value="1"/>
</dbReference>
<proteinExistence type="inferred from homology"/>
<dbReference type="Proteomes" id="UP001497512">
    <property type="component" value="Chromosome 6"/>
</dbReference>
<keyword evidence="6 7" id="KW-0464">Manganese</keyword>
<dbReference type="PRINTS" id="PR00325">
    <property type="entry name" value="GERMIN"/>
</dbReference>
<dbReference type="InterPro" id="IPR001929">
    <property type="entry name" value="Germin"/>
</dbReference>
<name>A0ABP0UUY0_9BRYO</name>
<organism evidence="9 10">
    <name type="scientific">Sphagnum troendelagicum</name>
    <dbReference type="NCBI Taxonomy" id="128251"/>
    <lineage>
        <taxon>Eukaryota</taxon>
        <taxon>Viridiplantae</taxon>
        <taxon>Streptophyta</taxon>
        <taxon>Embryophyta</taxon>
        <taxon>Bryophyta</taxon>
        <taxon>Sphagnophytina</taxon>
        <taxon>Sphagnopsida</taxon>
        <taxon>Sphagnales</taxon>
        <taxon>Sphagnaceae</taxon>
        <taxon>Sphagnum</taxon>
    </lineage>
</organism>
<evidence type="ECO:0000256" key="6">
    <source>
        <dbReference type="ARBA" id="ARBA00023211"/>
    </source>
</evidence>
<dbReference type="EMBL" id="OZ019898">
    <property type="protein sequence ID" value="CAK9230179.1"/>
    <property type="molecule type" value="Genomic_DNA"/>
</dbReference>
<dbReference type="PROSITE" id="PS00725">
    <property type="entry name" value="GERMIN"/>
    <property type="match status" value="1"/>
</dbReference>
<evidence type="ECO:0000259" key="8">
    <source>
        <dbReference type="SMART" id="SM00835"/>
    </source>
</evidence>
<keyword evidence="10" id="KW-1185">Reference proteome</keyword>
<comment type="subcellular location">
    <subcellularLocation>
        <location evidence="1 7">Secreted</location>
        <location evidence="1 7">Extracellular space</location>
        <location evidence="1 7">Apoplast</location>
    </subcellularLocation>
</comment>
<protein>
    <recommendedName>
        <fullName evidence="7">Germin-like protein</fullName>
    </recommendedName>
</protein>
<dbReference type="InterPro" id="IPR006045">
    <property type="entry name" value="Cupin_1"/>
</dbReference>
<dbReference type="SMART" id="SM00835">
    <property type="entry name" value="Cupin_1"/>
    <property type="match status" value="1"/>
</dbReference>
<keyword evidence="5 7" id="KW-0479">Metal-binding</keyword>
<sequence>MGSRYNQMRAVLCLVVVVAMSCMQIRLVSAADPDPLLDNPLNLTSFTLRDIFVNGDVSSGPGGLRAALNTRNFPGTTSEGITVVRFEMVPCGVNVPHTHPRATELLSLISGGPLQVGFIDTSGNAHLDIIRPGDSTLFPRGLLHFEINLGTENATYISALNSQNPGTLNAGASLFRVPELTLATALNTEFSVLKKIAESISPDLTTLEKSSKAHCVPGQVV</sequence>
<dbReference type="InterPro" id="IPR014710">
    <property type="entry name" value="RmlC-like_jellyroll"/>
</dbReference>
<reference evidence="9" key="1">
    <citation type="submission" date="2024-02" db="EMBL/GenBank/DDBJ databases">
        <authorList>
            <consortium name="ELIXIR-Norway"/>
            <consortium name="Elixir Norway"/>
        </authorList>
    </citation>
    <scope>NUCLEOTIDE SEQUENCE</scope>
</reference>
<evidence type="ECO:0000313" key="9">
    <source>
        <dbReference type="EMBL" id="CAK9230179.1"/>
    </source>
</evidence>
<dbReference type="PROSITE" id="PS51257">
    <property type="entry name" value="PROKAR_LIPOPROTEIN"/>
    <property type="match status" value="1"/>
</dbReference>
<evidence type="ECO:0000256" key="3">
    <source>
        <dbReference type="ARBA" id="ARBA00022523"/>
    </source>
</evidence>
<dbReference type="Gene3D" id="2.60.120.10">
    <property type="entry name" value="Jelly Rolls"/>
    <property type="match status" value="1"/>
</dbReference>
<evidence type="ECO:0000256" key="4">
    <source>
        <dbReference type="ARBA" id="ARBA00022525"/>
    </source>
</evidence>
<evidence type="ECO:0000313" key="10">
    <source>
        <dbReference type="Proteomes" id="UP001497512"/>
    </source>
</evidence>
<keyword evidence="7" id="KW-0732">Signal</keyword>
<dbReference type="InterPro" id="IPR011051">
    <property type="entry name" value="RmlC_Cupin_sf"/>
</dbReference>
<comment type="similarity">
    <text evidence="2 7">Belongs to the germin family.</text>
</comment>
<evidence type="ECO:0000256" key="1">
    <source>
        <dbReference type="ARBA" id="ARBA00004271"/>
    </source>
</evidence>
<evidence type="ECO:0000256" key="7">
    <source>
        <dbReference type="RuleBase" id="RU366015"/>
    </source>
</evidence>
<dbReference type="Pfam" id="PF00190">
    <property type="entry name" value="Cupin_1"/>
    <property type="match status" value="1"/>
</dbReference>
<keyword evidence="4 7" id="KW-0964">Secreted</keyword>